<gene>
    <name evidence="4" type="ORF">ABR54_05375</name>
</gene>
<comment type="caution">
    <text evidence="4">The sequence shown here is derived from an EMBL/GenBank/DDBJ whole genome shotgun (WGS) entry which is preliminary data.</text>
</comment>
<dbReference type="Pfam" id="PF02979">
    <property type="entry name" value="NHase_alpha"/>
    <property type="match status" value="1"/>
</dbReference>
<dbReference type="AlphaFoldDB" id="A0A0R2PE36"/>
<dbReference type="InterPro" id="IPR036648">
    <property type="entry name" value="CN_Hdrase_a/SCN_Hdrase_g_sf"/>
</dbReference>
<reference evidence="4 5" key="1">
    <citation type="submission" date="2015-10" db="EMBL/GenBank/DDBJ databases">
        <title>Metagenome-Assembled Genomes uncover a global brackish microbiome.</title>
        <authorList>
            <person name="Hugerth L.W."/>
            <person name="Larsson J."/>
            <person name="Alneberg J."/>
            <person name="Lindh M.V."/>
            <person name="Legrand C."/>
            <person name="Pinhassi J."/>
            <person name="Andersson A.F."/>
        </authorList>
    </citation>
    <scope>NUCLEOTIDE SEQUENCE [LARGE SCALE GENOMIC DNA]</scope>
    <source>
        <strain evidence="4">BACL15 MAG-120619-bin91</strain>
    </source>
</reference>
<protein>
    <recommendedName>
        <fullName evidence="3">Nitrile hydratase alpha/Thiocyanate hydrolase gamma domain-containing protein</fullName>
    </recommendedName>
</protein>
<feature type="domain" description="Nitrile hydratase alpha/Thiocyanate hydrolase gamma" evidence="3">
    <location>
        <begin position="149"/>
        <end position="330"/>
    </location>
</feature>
<proteinExistence type="predicted"/>
<dbReference type="GO" id="GO:0003824">
    <property type="term" value="F:catalytic activity"/>
    <property type="evidence" value="ECO:0007669"/>
    <property type="project" value="InterPro"/>
</dbReference>
<accession>A0A0R2PE36</accession>
<dbReference type="SUPFAM" id="SSF56209">
    <property type="entry name" value="Nitrile hydratase alpha chain"/>
    <property type="match status" value="1"/>
</dbReference>
<feature type="region of interest" description="Disordered" evidence="2">
    <location>
        <begin position="1"/>
        <end position="21"/>
    </location>
</feature>
<organism evidence="4 5">
    <name type="scientific">Actinobacteria bacterium BACL15 MAG-120619-bin91</name>
    <dbReference type="NCBI Taxonomy" id="1655562"/>
    <lineage>
        <taxon>Bacteria</taxon>
        <taxon>Bacillati</taxon>
        <taxon>Actinomycetota</taxon>
        <taxon>Actinomycetes</taxon>
        <taxon>Actinomycetes incertae sedis</taxon>
        <taxon>ac1 cluster</taxon>
    </lineage>
</organism>
<dbReference type="Proteomes" id="UP000053274">
    <property type="component" value="Unassembled WGS sequence"/>
</dbReference>
<evidence type="ECO:0000313" key="4">
    <source>
        <dbReference type="EMBL" id="KRO35184.1"/>
    </source>
</evidence>
<evidence type="ECO:0000313" key="5">
    <source>
        <dbReference type="Proteomes" id="UP000053274"/>
    </source>
</evidence>
<keyword evidence="1" id="KW-0479">Metal-binding</keyword>
<evidence type="ECO:0000256" key="2">
    <source>
        <dbReference type="SAM" id="MobiDB-lite"/>
    </source>
</evidence>
<dbReference type="GO" id="GO:0046914">
    <property type="term" value="F:transition metal ion binding"/>
    <property type="evidence" value="ECO:0007669"/>
    <property type="project" value="InterPro"/>
</dbReference>
<dbReference type="Gene3D" id="3.90.330.10">
    <property type="entry name" value="Nitrile hydratase alpha /Thiocyanate hydrolase gamma"/>
    <property type="match status" value="1"/>
</dbReference>
<evidence type="ECO:0000256" key="1">
    <source>
        <dbReference type="ARBA" id="ARBA00022723"/>
    </source>
</evidence>
<name>A0A0R2PE36_9ACTN</name>
<dbReference type="EMBL" id="LIAM01000159">
    <property type="protein sequence ID" value="KRO35184.1"/>
    <property type="molecule type" value="Genomic_DNA"/>
</dbReference>
<sequence length="350" mass="38938">MSGDHTDHEHEHAPGHMHLQDPDANVAAIVSDLEYFRRKRLEARLLYMLRRGYLPFVNLLQAAQASPVIEQSIPAEDLDDRIKALQERLNSLVTGILSLQLPIRSGSIAIEDTRFERGDYDERLRLAKRSYPVPLLERISALEQAMLDSELLVATVQRALINSGEVVAGAFDERIDALKSIGWRNGARIVARAWVDPEFKERLITRGRETVRELDIPPGKLGILGIAENTDTVHNVVVCTLCSCYPHDLLGNPPWWYRTDGYKERVIADARGMLNEAFDLEVPEGVEIRVHDSTSDVRWMVIPQRPLGTEGLSEEELAYLVTPESLVGTALAGQTPASSAAVARGLDGVL</sequence>
<evidence type="ECO:0000259" key="3">
    <source>
        <dbReference type="Pfam" id="PF02979"/>
    </source>
</evidence>
<dbReference type="InterPro" id="IPR004232">
    <property type="entry name" value="CN_Hdrtase_a/SCN_Hdrlase_g"/>
</dbReference>